<dbReference type="Pfam" id="PF10670">
    <property type="entry name" value="DUF4198"/>
    <property type="match status" value="1"/>
</dbReference>
<keyword evidence="1" id="KW-1133">Transmembrane helix</keyword>
<evidence type="ECO:0000313" key="2">
    <source>
        <dbReference type="EMBL" id="MUK88543.1"/>
    </source>
</evidence>
<evidence type="ECO:0000313" key="3">
    <source>
        <dbReference type="Proteomes" id="UP000469125"/>
    </source>
</evidence>
<keyword evidence="1" id="KW-0472">Membrane</keyword>
<dbReference type="Proteomes" id="UP000469125">
    <property type="component" value="Unassembled WGS sequence"/>
</dbReference>
<dbReference type="SUPFAM" id="SSF49478">
    <property type="entry name" value="Cna protein B-type domain"/>
    <property type="match status" value="1"/>
</dbReference>
<keyword evidence="1" id="KW-0812">Transmembrane</keyword>
<protein>
    <submittedName>
        <fullName evidence="2">DUF4198 domain-containing protein</fullName>
    </submittedName>
</protein>
<name>A0A6N8FGD4_9BACI</name>
<dbReference type="AlphaFoldDB" id="A0A6N8FGD4"/>
<evidence type="ECO:0000256" key="1">
    <source>
        <dbReference type="SAM" id="Phobius"/>
    </source>
</evidence>
<gene>
    <name evidence="2" type="ORF">GMD78_09090</name>
</gene>
<proteinExistence type="predicted"/>
<keyword evidence="3" id="KW-1185">Reference proteome</keyword>
<dbReference type="InterPro" id="IPR019613">
    <property type="entry name" value="DUF4198"/>
</dbReference>
<organism evidence="2 3">
    <name type="scientific">Ornithinibacillus caprae</name>
    <dbReference type="NCBI Taxonomy" id="2678566"/>
    <lineage>
        <taxon>Bacteria</taxon>
        <taxon>Bacillati</taxon>
        <taxon>Bacillota</taxon>
        <taxon>Bacilli</taxon>
        <taxon>Bacillales</taxon>
        <taxon>Bacillaceae</taxon>
        <taxon>Ornithinibacillus</taxon>
    </lineage>
</organism>
<dbReference type="RefSeq" id="WP_155668535.1">
    <property type="nucleotide sequence ID" value="NZ_WOCA01000006.1"/>
</dbReference>
<reference evidence="2 3" key="1">
    <citation type="submission" date="2019-11" db="EMBL/GenBank/DDBJ databases">
        <authorList>
            <person name="Li X."/>
        </authorList>
    </citation>
    <scope>NUCLEOTIDE SEQUENCE [LARGE SCALE GENOMIC DNA]</scope>
    <source>
        <strain evidence="2 3">L9</strain>
    </source>
</reference>
<accession>A0A6N8FGD4</accession>
<sequence length="276" mass="31077">MRKSFVIFLIVVCSLFIYLPQVSAHELFIQVDEFEDSGELRVDILWGHIRDYVSESSPTDYQLFVRYPDGAVEQLNLEEAGVYSRAYVPIKKEGTYTFWALREKSTYTPEDEDVTQLSNHMAKIVHHVGNENTNTEEAVNMEFEIVPSTDISDFSTGSFSGNILLDNSAVSEATVIAYGPKHEILETTTDEKGSFQFELESEGKWLIRANLIEEESGSINGEDYDVISNTSTFLLDTSSDENEQPQTSNWSLVAMLVIGLLIGSAITLVFLRKKLN</sequence>
<feature type="transmembrane region" description="Helical" evidence="1">
    <location>
        <begin position="250"/>
        <end position="271"/>
    </location>
</feature>
<comment type="caution">
    <text evidence="2">The sequence shown here is derived from an EMBL/GenBank/DDBJ whole genome shotgun (WGS) entry which is preliminary data.</text>
</comment>
<dbReference type="EMBL" id="WOCA01000006">
    <property type="protein sequence ID" value="MUK88543.1"/>
    <property type="molecule type" value="Genomic_DNA"/>
</dbReference>